<reference evidence="2" key="1">
    <citation type="submission" date="2019-09" db="EMBL/GenBank/DDBJ databases">
        <title>Genomic analysis of Haloferax sp. CBA1149.</title>
        <authorList>
            <person name="Roh S.W."/>
        </authorList>
    </citation>
    <scope>NUCLEOTIDE SEQUENCE</scope>
    <source>
        <strain evidence="2">CBA1149</strain>
    </source>
</reference>
<organism evidence="2">
    <name type="scientific">Haloferax sp. CBA1149</name>
    <dbReference type="NCBI Taxonomy" id="2650753"/>
    <lineage>
        <taxon>Archaea</taxon>
        <taxon>Methanobacteriati</taxon>
        <taxon>Methanobacteriota</taxon>
        <taxon>Stenosarchaea group</taxon>
        <taxon>Halobacteria</taxon>
        <taxon>Halobacteriales</taxon>
        <taxon>Haloferacaceae</taxon>
        <taxon>Haloferax</taxon>
    </lineage>
</organism>
<keyword evidence="2" id="KW-0808">Transferase</keyword>
<dbReference type="InterPro" id="IPR000182">
    <property type="entry name" value="GNAT_dom"/>
</dbReference>
<protein>
    <submittedName>
        <fullName evidence="2">GNAT family N-acetyltransferase</fullName>
    </submittedName>
</protein>
<dbReference type="SUPFAM" id="SSF55729">
    <property type="entry name" value="Acyl-CoA N-acyltransferases (Nat)"/>
    <property type="match status" value="1"/>
</dbReference>
<proteinExistence type="predicted"/>
<dbReference type="PROSITE" id="PS51186">
    <property type="entry name" value="GNAT"/>
    <property type="match status" value="1"/>
</dbReference>
<dbReference type="Gene3D" id="3.40.630.30">
    <property type="match status" value="1"/>
</dbReference>
<evidence type="ECO:0000259" key="1">
    <source>
        <dbReference type="PROSITE" id="PS51186"/>
    </source>
</evidence>
<dbReference type="InterPro" id="IPR016181">
    <property type="entry name" value="Acyl_CoA_acyltransferase"/>
</dbReference>
<accession>A0A643JYM2</accession>
<dbReference type="AlphaFoldDB" id="A0A643JYM2"/>
<dbReference type="Pfam" id="PF13527">
    <property type="entry name" value="Acetyltransf_9"/>
    <property type="match status" value="1"/>
</dbReference>
<comment type="caution">
    <text evidence="2">The sequence shown here is derived from an EMBL/GenBank/DDBJ whole genome shotgun (WGS) entry which is preliminary data.</text>
</comment>
<feature type="domain" description="N-acetyltransferase" evidence="1">
    <location>
        <begin position="42"/>
        <end position="187"/>
    </location>
</feature>
<dbReference type="EMBL" id="VZUS01000001">
    <property type="protein sequence ID" value="KAB1188523.1"/>
    <property type="molecule type" value="Genomic_DNA"/>
</dbReference>
<name>A0A643JYM2_9EURY</name>
<gene>
    <name evidence="2" type="ORF">Hfx1149_10945</name>
</gene>
<sequence>MARLSSILRLAQDRRYITIQSVLEYPYEMGHLHQRDQRTDGYRVQQFSAENLDGFLSLHELTYGGEPTTELFDWRYNSPYLDEIPIFVALDDADTVVGATAFLPFRIAAGDTAALALQPANAMVHPEHRRNGLFSRTLTSAIDHYRESDAEFFFNFPTPPALPALTKLGWEDVGTMPTCFRLQHPVALLNGSVPDSITPVASRIATTVAKGHCRIRRGFADCDPSIDVERYDDVPVDLFVDLYEENVPERVHVVKDRAYVGWRFGNPTWDTVSYVARRDGRPVTGLVACTRQANGITVTVLMSVLPSTAVDRDTDALVAVLDAVVDDHRHVDVIRVSGYSLPDSILERFDFLSNHAFPLSRVTNKTHLVTRPIVDDAEDQWYLGGHNISGKDNWLIELADQDAPF</sequence>
<evidence type="ECO:0000313" key="2">
    <source>
        <dbReference type="EMBL" id="KAB1188523.1"/>
    </source>
</evidence>
<dbReference type="GO" id="GO:0016747">
    <property type="term" value="F:acyltransferase activity, transferring groups other than amino-acyl groups"/>
    <property type="evidence" value="ECO:0007669"/>
    <property type="project" value="InterPro"/>
</dbReference>